<dbReference type="Gene3D" id="2.150.10.10">
    <property type="entry name" value="Serralysin-like metalloprotease, C-terminal"/>
    <property type="match status" value="1"/>
</dbReference>
<protein>
    <recommendedName>
        <fullName evidence="3">Peptidase M10 serralysin C-terminal domain-containing protein</fullName>
    </recommendedName>
</protein>
<accession>A0ABS0Y127</accession>
<dbReference type="InterPro" id="IPR018511">
    <property type="entry name" value="Hemolysin-typ_Ca-bd_CS"/>
</dbReference>
<reference evidence="2" key="1">
    <citation type="submission" date="2020-12" db="EMBL/GenBank/DDBJ databases">
        <title>Hymenobacter sp.</title>
        <authorList>
            <person name="Kim M.K."/>
        </authorList>
    </citation>
    <scope>NUCLEOTIDE SEQUENCE [LARGE SCALE GENOMIC DNA]</scope>
    <source>
        <strain evidence="2">BT325</strain>
    </source>
</reference>
<dbReference type="PRINTS" id="PR00313">
    <property type="entry name" value="CABNDNGRPT"/>
</dbReference>
<name>A0ABS0Y127_9HYPH</name>
<dbReference type="Proteomes" id="UP000620670">
    <property type="component" value="Unassembled WGS sequence"/>
</dbReference>
<evidence type="ECO:0000313" key="2">
    <source>
        <dbReference type="Proteomes" id="UP000620670"/>
    </source>
</evidence>
<dbReference type="InterPro" id="IPR001343">
    <property type="entry name" value="Hemolysn_Ca-bd"/>
</dbReference>
<evidence type="ECO:0000313" key="1">
    <source>
        <dbReference type="EMBL" id="MBJ6125643.1"/>
    </source>
</evidence>
<dbReference type="SUPFAM" id="SSF51120">
    <property type="entry name" value="beta-Roll"/>
    <property type="match status" value="1"/>
</dbReference>
<dbReference type="PROSITE" id="PS00330">
    <property type="entry name" value="HEMOLYSIN_CALCIUM"/>
    <property type="match status" value="1"/>
</dbReference>
<proteinExistence type="predicted"/>
<keyword evidence="2" id="KW-1185">Reference proteome</keyword>
<organism evidence="1 2">
    <name type="scientific">Microvirga splendida</name>
    <dbReference type="NCBI Taxonomy" id="2795727"/>
    <lineage>
        <taxon>Bacteria</taxon>
        <taxon>Pseudomonadati</taxon>
        <taxon>Pseudomonadota</taxon>
        <taxon>Alphaproteobacteria</taxon>
        <taxon>Hyphomicrobiales</taxon>
        <taxon>Methylobacteriaceae</taxon>
        <taxon>Microvirga</taxon>
    </lineage>
</organism>
<gene>
    <name evidence="1" type="ORF">JAO75_09535</name>
</gene>
<dbReference type="EMBL" id="JAELXT010000007">
    <property type="protein sequence ID" value="MBJ6125643.1"/>
    <property type="molecule type" value="Genomic_DNA"/>
</dbReference>
<sequence length="133" mass="14102">MKQGETGANDWKVDREFPITIRDVIGENVTGTDSAERIIANAGNDTLKGGGGDDTLSGGIGRDTLTGDGGKDYFLFDKAPSFASRDIITDFIQGDDQIQLKASIFGLGALRGDMIATRFVVGSEATTAAHRFI</sequence>
<evidence type="ECO:0008006" key="3">
    <source>
        <dbReference type="Google" id="ProtNLM"/>
    </source>
</evidence>
<dbReference type="InterPro" id="IPR011049">
    <property type="entry name" value="Serralysin-like_metalloprot_C"/>
</dbReference>
<dbReference type="Pfam" id="PF00353">
    <property type="entry name" value="HemolysinCabind"/>
    <property type="match status" value="1"/>
</dbReference>
<comment type="caution">
    <text evidence="1">The sequence shown here is derived from an EMBL/GenBank/DDBJ whole genome shotgun (WGS) entry which is preliminary data.</text>
</comment>